<gene>
    <name evidence="2" type="ORF">QN216_06520</name>
</gene>
<accession>A0AB39UGB2</accession>
<protein>
    <submittedName>
        <fullName evidence="2">Uncharacterized protein</fullName>
    </submittedName>
</protein>
<sequence>MAISTAYTTTESTVIATPCEIPTTNRATAHIGAMNIANGSLLPHRVRTESERMPNRGWMVSAQTLSMPMISPTTMVGRARSLSFRGTYALYIAQAAEMANMPNPMAKTLPKSRPRTDCLPDGSAEVPDLSPRVPASTEFSAVMPQWCFGHEDKAHICRDVSVNSR</sequence>
<dbReference type="EMBL" id="CP129682">
    <property type="protein sequence ID" value="XDS48001.1"/>
    <property type="molecule type" value="Genomic_DNA"/>
</dbReference>
<proteinExistence type="predicted"/>
<evidence type="ECO:0000313" key="2">
    <source>
        <dbReference type="EMBL" id="XDS48001.1"/>
    </source>
</evidence>
<name>A0AB39UGB2_9BIFI</name>
<feature type="region of interest" description="Disordered" evidence="1">
    <location>
        <begin position="109"/>
        <end position="131"/>
    </location>
</feature>
<organism evidence="2">
    <name type="scientific">Bifidobacterium fermentum</name>
    <dbReference type="NCBI Taxonomy" id="3059035"/>
    <lineage>
        <taxon>Bacteria</taxon>
        <taxon>Bacillati</taxon>
        <taxon>Actinomycetota</taxon>
        <taxon>Actinomycetes</taxon>
        <taxon>Bifidobacteriales</taxon>
        <taxon>Bifidobacteriaceae</taxon>
        <taxon>Bifidobacterium</taxon>
    </lineage>
</organism>
<reference evidence="2" key="1">
    <citation type="submission" date="2023-07" db="EMBL/GenBank/DDBJ databases">
        <title>Bifidobacterium aquikefiriaerophilum sp. nov. and Bifidobacterium eccum sp. nov., isolated from water kefir.</title>
        <authorList>
            <person name="Breselge S."/>
            <person name="Bellassi P."/>
            <person name="Barcenilla C."/>
            <person name="Alvarez-Ordonez A."/>
            <person name="Morelli L."/>
            <person name="Cotter P.D."/>
        </authorList>
    </citation>
    <scope>NUCLEOTIDE SEQUENCE</scope>
    <source>
        <strain evidence="2">WK013_4_14</strain>
    </source>
</reference>
<dbReference type="AlphaFoldDB" id="A0AB39UGB2"/>
<evidence type="ECO:0000256" key="1">
    <source>
        <dbReference type="SAM" id="MobiDB-lite"/>
    </source>
</evidence>